<evidence type="ECO:0000256" key="4">
    <source>
        <dbReference type="ARBA" id="ARBA00007131"/>
    </source>
</evidence>
<dbReference type="Pfam" id="PF00456">
    <property type="entry name" value="Transketolase_N"/>
    <property type="match status" value="1"/>
</dbReference>
<dbReference type="SUPFAM" id="SSF52518">
    <property type="entry name" value="Thiamin diphosphate-binding fold (THDP-binding)"/>
    <property type="match status" value="2"/>
</dbReference>
<comment type="cofactor">
    <cofactor evidence="3">
        <name>thiamine diphosphate</name>
        <dbReference type="ChEBI" id="CHEBI:58937"/>
    </cofactor>
</comment>
<dbReference type="InterPro" id="IPR033247">
    <property type="entry name" value="Transketolase_fam"/>
</dbReference>
<dbReference type="SMART" id="SM00861">
    <property type="entry name" value="Transket_pyr"/>
    <property type="match status" value="1"/>
</dbReference>
<proteinExistence type="inferred from homology"/>
<dbReference type="InterPro" id="IPR005478">
    <property type="entry name" value="Transketolase_bac-like"/>
</dbReference>
<feature type="domain" description="Transketolase-like pyrimidine-binding" evidence="11">
    <location>
        <begin position="391"/>
        <end position="567"/>
    </location>
</feature>
<evidence type="ECO:0000256" key="7">
    <source>
        <dbReference type="ARBA" id="ARBA00022723"/>
    </source>
</evidence>
<dbReference type="PROSITE" id="PS00801">
    <property type="entry name" value="TRANSKETOLASE_1"/>
    <property type="match status" value="1"/>
</dbReference>
<evidence type="ECO:0000256" key="3">
    <source>
        <dbReference type="ARBA" id="ARBA00001964"/>
    </source>
</evidence>
<dbReference type="NCBIfam" id="TIGR00232">
    <property type="entry name" value="tktlase_bact"/>
    <property type="match status" value="1"/>
</dbReference>
<evidence type="ECO:0000256" key="8">
    <source>
        <dbReference type="ARBA" id="ARBA00022842"/>
    </source>
</evidence>
<comment type="caution">
    <text evidence="12">The sequence shown here is derived from an EMBL/GenBank/DDBJ whole genome shotgun (WGS) entry which is preliminary data.</text>
</comment>
<dbReference type="InterPro" id="IPR049557">
    <property type="entry name" value="Transketolase_CS"/>
</dbReference>
<evidence type="ECO:0000256" key="2">
    <source>
        <dbReference type="ARBA" id="ARBA00001946"/>
    </source>
</evidence>
<evidence type="ECO:0000313" key="12">
    <source>
        <dbReference type="EMBL" id="KAL0071601.1"/>
    </source>
</evidence>
<comment type="cofactor">
    <cofactor evidence="2">
        <name>Mg(2+)</name>
        <dbReference type="ChEBI" id="CHEBI:18420"/>
    </cofactor>
</comment>
<keyword evidence="8" id="KW-0460">Magnesium</keyword>
<dbReference type="EMBL" id="JBBXMP010000003">
    <property type="protein sequence ID" value="KAL0071601.1"/>
    <property type="molecule type" value="Genomic_DNA"/>
</dbReference>
<name>A0ABR3ACB5_9AGAR</name>
<dbReference type="SUPFAM" id="SSF52922">
    <property type="entry name" value="TK C-terminal domain-like"/>
    <property type="match status" value="1"/>
</dbReference>
<dbReference type="Gene3D" id="3.40.50.970">
    <property type="match status" value="2"/>
</dbReference>
<dbReference type="InterPro" id="IPR005474">
    <property type="entry name" value="Transketolase_N"/>
</dbReference>
<accession>A0ABR3ACB5</accession>
<dbReference type="Gene3D" id="3.40.50.920">
    <property type="match status" value="1"/>
</dbReference>
<keyword evidence="6 12" id="KW-0808">Transferase</keyword>
<dbReference type="Pfam" id="PF22613">
    <property type="entry name" value="Transketolase_C_1"/>
    <property type="match status" value="1"/>
</dbReference>
<evidence type="ECO:0000259" key="11">
    <source>
        <dbReference type="SMART" id="SM00861"/>
    </source>
</evidence>
<dbReference type="GO" id="GO:0004802">
    <property type="term" value="F:transketolase activity"/>
    <property type="evidence" value="ECO:0007669"/>
    <property type="project" value="UniProtKB-EC"/>
</dbReference>
<dbReference type="EC" id="2.2.1.1" evidence="5"/>
<dbReference type="PANTHER" id="PTHR43522">
    <property type="entry name" value="TRANSKETOLASE"/>
    <property type="match status" value="1"/>
</dbReference>
<evidence type="ECO:0000256" key="10">
    <source>
        <dbReference type="ARBA" id="ARBA00049473"/>
    </source>
</evidence>
<organism evidence="12 13">
    <name type="scientific">Marasmius tenuissimus</name>
    <dbReference type="NCBI Taxonomy" id="585030"/>
    <lineage>
        <taxon>Eukaryota</taxon>
        <taxon>Fungi</taxon>
        <taxon>Dikarya</taxon>
        <taxon>Basidiomycota</taxon>
        <taxon>Agaricomycotina</taxon>
        <taxon>Agaricomycetes</taxon>
        <taxon>Agaricomycetidae</taxon>
        <taxon>Agaricales</taxon>
        <taxon>Marasmiineae</taxon>
        <taxon>Marasmiaceae</taxon>
        <taxon>Marasmius</taxon>
    </lineage>
</organism>
<keyword evidence="9" id="KW-0786">Thiamine pyrophosphate</keyword>
<evidence type="ECO:0000256" key="1">
    <source>
        <dbReference type="ARBA" id="ARBA00001941"/>
    </source>
</evidence>
<comment type="cofactor">
    <cofactor evidence="1">
        <name>Co(2+)</name>
        <dbReference type="ChEBI" id="CHEBI:48828"/>
    </cofactor>
</comment>
<dbReference type="InterPro" id="IPR009014">
    <property type="entry name" value="Transketo_C/PFOR_II"/>
</dbReference>
<evidence type="ECO:0000256" key="6">
    <source>
        <dbReference type="ARBA" id="ARBA00022679"/>
    </source>
</evidence>
<gene>
    <name evidence="12" type="primary">TKL1</name>
    <name evidence="12" type="ORF">AAF712_001458</name>
</gene>
<reference evidence="12 13" key="1">
    <citation type="submission" date="2024-05" db="EMBL/GenBank/DDBJ databases">
        <title>A draft genome resource for the thread blight pathogen Marasmius tenuissimus strain MS-2.</title>
        <authorList>
            <person name="Yulfo-Soto G.E."/>
            <person name="Baruah I.K."/>
            <person name="Amoako-Attah I."/>
            <person name="Bukari Y."/>
            <person name="Meinhardt L.W."/>
            <person name="Bailey B.A."/>
            <person name="Cohen S.P."/>
        </authorList>
    </citation>
    <scope>NUCLEOTIDE SEQUENCE [LARGE SCALE GENOMIC DNA]</scope>
    <source>
        <strain evidence="12 13">MS-2</strain>
    </source>
</reference>
<dbReference type="Pfam" id="PF02779">
    <property type="entry name" value="Transket_pyr"/>
    <property type="match status" value="1"/>
</dbReference>
<keyword evidence="7" id="KW-0479">Metal-binding</keyword>
<sequence length="716" mass="77046">MSSFTPAPSDDIAIATIRALSADTVTKANSGHPGAPLGMAPVAHVLFSRFVNANPKNSKWFNRDRFVLSNGHGYVGSDSVSSIRTHRKFSCALQYTLLHLLGYQLTIDDLKSFRQLGSKTPGHPEAGHTDGKSTCIEVTTGPLGQGFSNGVGLAIAQAHLGAVYNKDGFDLINNYTYVFCGDGCLMEGVASEAASVAGHLQLGNLIVVYDDNRRALYRHPELWFTLYILPDISIDGDTAVAFTEDVEKRFSAYGWQVFDLPAMYNAIHAARQEKNKPTIIRLRTTIGFGSKQQGTHGVHGSPLKADDIAALKTKFGLPADQSFYVPQETQDAYNAIAARGATKEAEWNKLLASYGQKYPNEHAELVRRISGDLPAGWEKSLPVYKPSDPAVASRKLSEIVLSALSPSLPELIGGSADLTGSNLTKTKDTSDFQHPSTGLGTYAGRYIRYGVREHGMGAIANGLAAYGGLVPFVGTFMNFVSYAAGAVRLSALSGHQVIWVATHDSIGLGEDGPTHQPIETAIHLRAIPNLDFWRPADGNETSASYYAALTNRTTPSVLSLSRQNLPNLEGSTIERALKGGYVLHEEEGEQLTIVSAGSEVAIAVEAAGKLKAAGVKTRVVSLPCWSVFDKQPEDYKLSVLRSGAPILSLEALSTTGWQKYSHEQYGLDGWGASGPYLKVYAKFGITGDNIAEVGKKVVDFYKKKGGEVISPLVKAF</sequence>
<dbReference type="InterPro" id="IPR055152">
    <property type="entry name" value="Transketolase-like_C_2"/>
</dbReference>
<dbReference type="CDD" id="cd07033">
    <property type="entry name" value="TPP_PYR_DXS_TK_like"/>
    <property type="match status" value="1"/>
</dbReference>
<dbReference type="PANTHER" id="PTHR43522:SF2">
    <property type="entry name" value="TRANSKETOLASE 1-RELATED"/>
    <property type="match status" value="1"/>
</dbReference>
<keyword evidence="13" id="KW-1185">Reference proteome</keyword>
<evidence type="ECO:0000256" key="9">
    <source>
        <dbReference type="ARBA" id="ARBA00023052"/>
    </source>
</evidence>
<dbReference type="InterPro" id="IPR029061">
    <property type="entry name" value="THDP-binding"/>
</dbReference>
<comment type="similarity">
    <text evidence="4">Belongs to the transketolase family.</text>
</comment>
<dbReference type="CDD" id="cd02012">
    <property type="entry name" value="TPP_TK"/>
    <property type="match status" value="1"/>
</dbReference>
<evidence type="ECO:0000313" key="13">
    <source>
        <dbReference type="Proteomes" id="UP001437256"/>
    </source>
</evidence>
<dbReference type="InterPro" id="IPR005475">
    <property type="entry name" value="Transketolase-like_Pyr-bd"/>
</dbReference>
<comment type="catalytic activity">
    <reaction evidence="10">
        <text>D-sedoheptulose 7-phosphate + D-glyceraldehyde 3-phosphate = aldehydo-D-ribose 5-phosphate + D-xylulose 5-phosphate</text>
        <dbReference type="Rhea" id="RHEA:10508"/>
        <dbReference type="ChEBI" id="CHEBI:57483"/>
        <dbReference type="ChEBI" id="CHEBI:57737"/>
        <dbReference type="ChEBI" id="CHEBI:58273"/>
        <dbReference type="ChEBI" id="CHEBI:59776"/>
        <dbReference type="EC" id="2.2.1.1"/>
    </reaction>
</comment>
<dbReference type="Proteomes" id="UP001437256">
    <property type="component" value="Unassembled WGS sequence"/>
</dbReference>
<protein>
    <recommendedName>
        <fullName evidence="5">transketolase</fullName>
        <ecNumber evidence="5">2.2.1.1</ecNumber>
    </recommendedName>
</protein>
<evidence type="ECO:0000256" key="5">
    <source>
        <dbReference type="ARBA" id="ARBA00013152"/>
    </source>
</evidence>